<reference evidence="1" key="1">
    <citation type="submission" date="2023-07" db="EMBL/GenBank/DDBJ databases">
        <title>Sorghum-associated microbial communities from plants grown in Nebraska, USA.</title>
        <authorList>
            <person name="Schachtman D."/>
        </authorList>
    </citation>
    <scope>NUCLEOTIDE SEQUENCE</scope>
    <source>
        <strain evidence="1">3432</strain>
    </source>
</reference>
<dbReference type="EMBL" id="JAVDVC010000014">
    <property type="protein sequence ID" value="MDR6961263.1"/>
    <property type="molecule type" value="Genomic_DNA"/>
</dbReference>
<protein>
    <submittedName>
        <fullName evidence="1">Uncharacterized protein</fullName>
    </submittedName>
</protein>
<name>A0AAW8MHY3_9PSED</name>
<evidence type="ECO:0000313" key="1">
    <source>
        <dbReference type="EMBL" id="MDR6961263.1"/>
    </source>
</evidence>
<comment type="caution">
    <text evidence="1">The sequence shown here is derived from an EMBL/GenBank/DDBJ whole genome shotgun (WGS) entry which is preliminary data.</text>
</comment>
<gene>
    <name evidence="1" type="ORF">J2W43_005276</name>
</gene>
<evidence type="ECO:0000313" key="2">
    <source>
        <dbReference type="Proteomes" id="UP001252613"/>
    </source>
</evidence>
<dbReference type="AlphaFoldDB" id="A0AAW8MHY3"/>
<dbReference type="Proteomes" id="UP001252613">
    <property type="component" value="Unassembled WGS sequence"/>
</dbReference>
<sequence>MAGCRDEVVRPDHAIVPINFLSILGARYKLQGYELQLVRRTGLPSGEVFFNGLKPEGIPNRTDTVEDDSSDKRRACFGRDLIVPTLCVGMHPVTLCVIFQKRNAERPWRRSHAGAWERSTEGQVDWGDRSHALRGNASRDALRHLSEAKRGASLAAFPRGSVGTIKKVAQPSGSKRPRHRASLALYCTFAKSPFNATPAMIAPA</sequence>
<organism evidence="1 2">
    <name type="scientific">Pseudomonas brassicacearum</name>
    <dbReference type="NCBI Taxonomy" id="930166"/>
    <lineage>
        <taxon>Bacteria</taxon>
        <taxon>Pseudomonadati</taxon>
        <taxon>Pseudomonadota</taxon>
        <taxon>Gammaproteobacteria</taxon>
        <taxon>Pseudomonadales</taxon>
        <taxon>Pseudomonadaceae</taxon>
        <taxon>Pseudomonas</taxon>
    </lineage>
</organism>
<proteinExistence type="predicted"/>
<accession>A0AAW8MHY3</accession>